<organism evidence="2 3">
    <name type="scientific">Sphingobium soli</name>
    <dbReference type="NCBI Taxonomy" id="1591116"/>
    <lineage>
        <taxon>Bacteria</taxon>
        <taxon>Pseudomonadati</taxon>
        <taxon>Pseudomonadota</taxon>
        <taxon>Alphaproteobacteria</taxon>
        <taxon>Sphingomonadales</taxon>
        <taxon>Sphingomonadaceae</taxon>
        <taxon>Sphingobium</taxon>
    </lineage>
</organism>
<evidence type="ECO:0000313" key="2">
    <source>
        <dbReference type="EMBL" id="MCC4231094.1"/>
    </source>
</evidence>
<evidence type="ECO:0000256" key="1">
    <source>
        <dbReference type="SAM" id="MobiDB-lite"/>
    </source>
</evidence>
<keyword evidence="3" id="KW-1185">Reference proteome</keyword>
<name>A0ABS8GY17_9SPHN</name>
<proteinExistence type="predicted"/>
<comment type="caution">
    <text evidence="2">The sequence shown here is derived from an EMBL/GenBank/DDBJ whole genome shotgun (WGS) entry which is preliminary data.</text>
</comment>
<sequence length="145" mass="15315">MMLLASAGCAPAGDASQRQMEETGTPARAAAAITAQTTSASAQSRLLGKSDFTLRGKPACKIAYAYAGHAPDTLFWEEPCADVTARLAGKSGLQGWGKWRRLDDHARKFVQAMPGGRVLYVEGRFSASVYPVGTSGEAYEVTVAD</sequence>
<dbReference type="EMBL" id="JAJGNP010000001">
    <property type="protein sequence ID" value="MCC4231094.1"/>
    <property type="molecule type" value="Genomic_DNA"/>
</dbReference>
<accession>A0ABS8GY17</accession>
<protein>
    <recommendedName>
        <fullName evidence="4">Alkaline proteinase inhibitor/ Outer membrane lipoprotein Omp19 domain-containing protein</fullName>
    </recommendedName>
</protein>
<gene>
    <name evidence="2" type="ORF">LL253_00145</name>
</gene>
<evidence type="ECO:0000313" key="3">
    <source>
        <dbReference type="Proteomes" id="UP001198830"/>
    </source>
</evidence>
<feature type="region of interest" description="Disordered" evidence="1">
    <location>
        <begin position="1"/>
        <end position="25"/>
    </location>
</feature>
<dbReference type="Proteomes" id="UP001198830">
    <property type="component" value="Unassembled WGS sequence"/>
</dbReference>
<dbReference type="RefSeq" id="WP_228225773.1">
    <property type="nucleotide sequence ID" value="NZ_JAJGNP010000001.1"/>
</dbReference>
<reference evidence="2 3" key="1">
    <citation type="submission" date="2021-10" db="EMBL/GenBank/DDBJ databases">
        <title>The diversity and Nitrogen Metabolism of Culturable Nitrate-Utilizing Bacteria Within the Oxygen Minimum Zone of the Changjiang (Yangtze River)Estuary.</title>
        <authorList>
            <person name="Zhang D."/>
            <person name="Zheng J."/>
            <person name="Liu S."/>
            <person name="He W."/>
        </authorList>
    </citation>
    <scope>NUCLEOTIDE SEQUENCE [LARGE SCALE GENOMIC DNA]</scope>
    <source>
        <strain evidence="2 3">FXH275-2</strain>
    </source>
</reference>
<evidence type="ECO:0008006" key="4">
    <source>
        <dbReference type="Google" id="ProtNLM"/>
    </source>
</evidence>